<dbReference type="AlphaFoldDB" id="A0A068REX0"/>
<feature type="chain" id="PRO_5001652485" evidence="1">
    <location>
        <begin position="22"/>
        <end position="80"/>
    </location>
</feature>
<dbReference type="VEuPathDB" id="FungiDB:LCOR_00067.1"/>
<gene>
    <name evidence="2" type="ORF">LCOR_00067.1</name>
</gene>
<organism evidence="2 3">
    <name type="scientific">Lichtheimia corymbifera JMRC:FSU:9682</name>
    <dbReference type="NCBI Taxonomy" id="1263082"/>
    <lineage>
        <taxon>Eukaryota</taxon>
        <taxon>Fungi</taxon>
        <taxon>Fungi incertae sedis</taxon>
        <taxon>Mucoromycota</taxon>
        <taxon>Mucoromycotina</taxon>
        <taxon>Mucoromycetes</taxon>
        <taxon>Mucorales</taxon>
        <taxon>Lichtheimiaceae</taxon>
        <taxon>Lichtheimia</taxon>
    </lineage>
</organism>
<accession>A0A068REX0</accession>
<evidence type="ECO:0000313" key="2">
    <source>
        <dbReference type="EMBL" id="CDH48270.1"/>
    </source>
</evidence>
<evidence type="ECO:0000256" key="1">
    <source>
        <dbReference type="SAM" id="SignalP"/>
    </source>
</evidence>
<proteinExistence type="predicted"/>
<dbReference type="OrthoDB" id="2217110at2759"/>
<comment type="caution">
    <text evidence="2">The sequence shown here is derived from an EMBL/GenBank/DDBJ whole genome shotgun (WGS) entry which is preliminary data.</text>
</comment>
<evidence type="ECO:0000313" key="3">
    <source>
        <dbReference type="Proteomes" id="UP000027586"/>
    </source>
</evidence>
<sequence length="80" mass="8436">MKFTHYISAALVVCLIGSVHACENKERTSDPATKYVQDRCHWVGALRCSAPNLTSLPICEEGLVLTAAATGGPSCCCPPA</sequence>
<name>A0A068REX0_9FUNG</name>
<dbReference type="Proteomes" id="UP000027586">
    <property type="component" value="Unassembled WGS sequence"/>
</dbReference>
<keyword evidence="3" id="KW-1185">Reference proteome</keyword>
<protein>
    <submittedName>
        <fullName evidence="2">Uncharacterized protein</fullName>
    </submittedName>
</protein>
<dbReference type="EMBL" id="CBTN010000001">
    <property type="protein sequence ID" value="CDH48270.1"/>
    <property type="molecule type" value="Genomic_DNA"/>
</dbReference>
<keyword evidence="1" id="KW-0732">Signal</keyword>
<feature type="signal peptide" evidence="1">
    <location>
        <begin position="1"/>
        <end position="21"/>
    </location>
</feature>
<reference evidence="2" key="1">
    <citation type="submission" date="2013-08" db="EMBL/GenBank/DDBJ databases">
        <title>Gene expansion shapes genome architecture in the human pathogen Lichtheimia corymbifera: an evolutionary genomics analysis in the ancient terrestrial Mucorales (Mucoromycotina).</title>
        <authorList>
            <person name="Schwartze V.U."/>
            <person name="Winter S."/>
            <person name="Shelest E."/>
            <person name="Marcet-Houben M."/>
            <person name="Horn F."/>
            <person name="Wehner S."/>
            <person name="Hoffmann K."/>
            <person name="Riege K."/>
            <person name="Sammeth M."/>
            <person name="Nowrousian M."/>
            <person name="Valiante V."/>
            <person name="Linde J."/>
            <person name="Jacobsen I.D."/>
            <person name="Marz M."/>
            <person name="Brakhage A.A."/>
            <person name="Gabaldon T."/>
            <person name="Bocker S."/>
            <person name="Voigt K."/>
        </authorList>
    </citation>
    <scope>NUCLEOTIDE SEQUENCE [LARGE SCALE GENOMIC DNA]</scope>
    <source>
        <strain evidence="2">FSU 9682</strain>
    </source>
</reference>